<sequence length="240" mass="25334">MRVLVIEHEAACPPAHVGTWLEEAGAELEVCRPWAGDALPSALAPYDAVLVLGGSMGADDDALHHWLGPVKELVRVAVADDVPLLGICLGHQLIASALGGTVVRNPRGQQVGVLDLGWSTGATDDALVGEVAGGPARGVQWNDDIVVGLPDGAVVLARTPDDEVQVVRYAGRAWGVQLHPEVDEHVLKSWAEGDQVAHQERGLDQAALLGSVADARQELDDTWRPVLHRFVDLAGPGDGR</sequence>
<dbReference type="InterPro" id="IPR017926">
    <property type="entry name" value="GATASE"/>
</dbReference>
<dbReference type="PROSITE" id="PS51273">
    <property type="entry name" value="GATASE_TYPE_1"/>
    <property type="match status" value="1"/>
</dbReference>
<protein>
    <submittedName>
        <fullName evidence="2">Type 1 glutamine amidotransferase</fullName>
    </submittedName>
</protein>
<dbReference type="InterPro" id="IPR044992">
    <property type="entry name" value="ChyE-like"/>
</dbReference>
<gene>
    <name evidence="2" type="ORF">ACFSDE_19980</name>
</gene>
<proteinExistence type="predicted"/>
<dbReference type="InterPro" id="IPR029062">
    <property type="entry name" value="Class_I_gatase-like"/>
</dbReference>
<evidence type="ECO:0000259" key="1">
    <source>
        <dbReference type="Pfam" id="PF00117"/>
    </source>
</evidence>
<dbReference type="Pfam" id="PF00117">
    <property type="entry name" value="GATase"/>
    <property type="match status" value="1"/>
</dbReference>
<dbReference type="SUPFAM" id="SSF52317">
    <property type="entry name" value="Class I glutamine amidotransferase-like"/>
    <property type="match status" value="1"/>
</dbReference>
<evidence type="ECO:0000313" key="3">
    <source>
        <dbReference type="Proteomes" id="UP001597351"/>
    </source>
</evidence>
<keyword evidence="3" id="KW-1185">Reference proteome</keyword>
<dbReference type="PANTHER" id="PTHR42695">
    <property type="entry name" value="GLUTAMINE AMIDOTRANSFERASE YLR126C-RELATED"/>
    <property type="match status" value="1"/>
</dbReference>
<organism evidence="2 3">
    <name type="scientific">Nocardioides aestuarii</name>
    <dbReference type="NCBI Taxonomy" id="252231"/>
    <lineage>
        <taxon>Bacteria</taxon>
        <taxon>Bacillati</taxon>
        <taxon>Actinomycetota</taxon>
        <taxon>Actinomycetes</taxon>
        <taxon>Propionibacteriales</taxon>
        <taxon>Nocardioidaceae</taxon>
        <taxon>Nocardioides</taxon>
    </lineage>
</organism>
<dbReference type="PANTHER" id="PTHR42695:SF5">
    <property type="entry name" value="GLUTAMINE AMIDOTRANSFERASE YLR126C-RELATED"/>
    <property type="match status" value="1"/>
</dbReference>
<dbReference type="CDD" id="cd01741">
    <property type="entry name" value="GATase1_1"/>
    <property type="match status" value="1"/>
</dbReference>
<dbReference type="RefSeq" id="WP_343921100.1">
    <property type="nucleotide sequence ID" value="NZ_BAAAJT010000003.1"/>
</dbReference>
<reference evidence="3" key="1">
    <citation type="journal article" date="2019" name="Int. J. Syst. Evol. Microbiol.">
        <title>The Global Catalogue of Microorganisms (GCM) 10K type strain sequencing project: providing services to taxonomists for standard genome sequencing and annotation.</title>
        <authorList>
            <consortium name="The Broad Institute Genomics Platform"/>
            <consortium name="The Broad Institute Genome Sequencing Center for Infectious Disease"/>
            <person name="Wu L."/>
            <person name="Ma J."/>
        </authorList>
    </citation>
    <scope>NUCLEOTIDE SEQUENCE [LARGE SCALE GENOMIC DNA]</scope>
    <source>
        <strain evidence="3">CGMCC 1.12477</strain>
    </source>
</reference>
<dbReference type="Gene3D" id="3.40.50.880">
    <property type="match status" value="1"/>
</dbReference>
<keyword evidence="2" id="KW-0315">Glutamine amidotransferase</keyword>
<comment type="caution">
    <text evidence="2">The sequence shown here is derived from an EMBL/GenBank/DDBJ whole genome shotgun (WGS) entry which is preliminary data.</text>
</comment>
<feature type="domain" description="Glutamine amidotransferase" evidence="1">
    <location>
        <begin position="23"/>
        <end position="183"/>
    </location>
</feature>
<name>A0ABW4TQX7_9ACTN</name>
<evidence type="ECO:0000313" key="2">
    <source>
        <dbReference type="EMBL" id="MFD1949094.1"/>
    </source>
</evidence>
<dbReference type="EMBL" id="JBHUGD010000004">
    <property type="protein sequence ID" value="MFD1949094.1"/>
    <property type="molecule type" value="Genomic_DNA"/>
</dbReference>
<accession>A0ABW4TQX7</accession>
<dbReference type="Proteomes" id="UP001597351">
    <property type="component" value="Unassembled WGS sequence"/>
</dbReference>